<dbReference type="RefSeq" id="XP_026731517.1">
    <property type="nucleotide sequence ID" value="XM_026875716.1"/>
</dbReference>
<proteinExistence type="predicted"/>
<name>A0A7E5VTC7_TRINI</name>
<dbReference type="Pfam" id="PF20556">
    <property type="entry name" value="DUF6768"/>
    <property type="match status" value="1"/>
</dbReference>
<keyword evidence="1" id="KW-0472">Membrane</keyword>
<keyword evidence="1" id="KW-0812">Transmembrane</keyword>
<gene>
    <name evidence="3" type="primary">LOC113496476</name>
</gene>
<sequence length="205" mass="22548">MAWYSLPRVNKCCGCVTDLRTATAIIAVLGIVTSPAVSWAVVRHAYVIRVSCFVTTSAARPDVVDVNLNHILSFGFGANAGLGPSCLAPKNRNATTERPITLILRNNELGTEGSSFVTSVRWIGWLVLIVDIIFLGFSIYLLYKIFRPPDKRAAMRFMISCIIAILFSFVYGMLYVAACLAVGGAFPIFEFVFCLIDVMSKFNIM</sequence>
<organism evidence="2 3">
    <name type="scientific">Trichoplusia ni</name>
    <name type="common">Cabbage looper</name>
    <dbReference type="NCBI Taxonomy" id="7111"/>
    <lineage>
        <taxon>Eukaryota</taxon>
        <taxon>Metazoa</taxon>
        <taxon>Ecdysozoa</taxon>
        <taxon>Arthropoda</taxon>
        <taxon>Hexapoda</taxon>
        <taxon>Insecta</taxon>
        <taxon>Pterygota</taxon>
        <taxon>Neoptera</taxon>
        <taxon>Endopterygota</taxon>
        <taxon>Lepidoptera</taxon>
        <taxon>Glossata</taxon>
        <taxon>Ditrysia</taxon>
        <taxon>Noctuoidea</taxon>
        <taxon>Noctuidae</taxon>
        <taxon>Plusiinae</taxon>
        <taxon>Trichoplusia</taxon>
    </lineage>
</organism>
<feature type="transmembrane region" description="Helical" evidence="1">
    <location>
        <begin position="21"/>
        <end position="41"/>
    </location>
</feature>
<dbReference type="GeneID" id="113496476"/>
<dbReference type="Proteomes" id="UP000322000">
    <property type="component" value="Chromosome 8"/>
</dbReference>
<reference evidence="3" key="1">
    <citation type="submission" date="2025-08" db="UniProtKB">
        <authorList>
            <consortium name="RefSeq"/>
        </authorList>
    </citation>
    <scope>IDENTIFICATION</scope>
</reference>
<dbReference type="InParanoid" id="A0A7E5VTC7"/>
<keyword evidence="2" id="KW-1185">Reference proteome</keyword>
<feature type="transmembrane region" description="Helical" evidence="1">
    <location>
        <begin position="122"/>
        <end position="143"/>
    </location>
</feature>
<keyword evidence="1" id="KW-1133">Transmembrane helix</keyword>
<dbReference type="AlphaFoldDB" id="A0A7E5VTC7"/>
<evidence type="ECO:0000313" key="2">
    <source>
        <dbReference type="Proteomes" id="UP000322000"/>
    </source>
</evidence>
<evidence type="ECO:0000313" key="3">
    <source>
        <dbReference type="RefSeq" id="XP_026731517.1"/>
    </source>
</evidence>
<protein>
    <submittedName>
        <fullName evidence="3">Uncharacterized protein LOC113496476</fullName>
    </submittedName>
</protein>
<dbReference type="KEGG" id="tnl:113496476"/>
<dbReference type="OrthoDB" id="7438409at2759"/>
<evidence type="ECO:0000256" key="1">
    <source>
        <dbReference type="SAM" id="Phobius"/>
    </source>
</evidence>
<accession>A0A7E5VTC7</accession>
<dbReference type="InterPro" id="IPR046659">
    <property type="entry name" value="DUF6768"/>
</dbReference>